<dbReference type="Proteomes" id="UP000322077">
    <property type="component" value="Unassembled WGS sequence"/>
</dbReference>
<reference evidence="3 4" key="1">
    <citation type="submission" date="2019-08" db="EMBL/GenBank/DDBJ databases">
        <authorList>
            <person name="Wang G."/>
            <person name="Xu Z."/>
        </authorList>
    </citation>
    <scope>NUCLEOTIDE SEQUENCE [LARGE SCALE GENOMIC DNA]</scope>
    <source>
        <strain evidence="3 4">ZX</strain>
    </source>
</reference>
<protein>
    <submittedName>
        <fullName evidence="3">SDR family oxidoreductase</fullName>
    </submittedName>
</protein>
<dbReference type="AlphaFoldDB" id="A0A5D9C809"/>
<dbReference type="PROSITE" id="PS00061">
    <property type="entry name" value="ADH_SHORT"/>
    <property type="match status" value="1"/>
</dbReference>
<dbReference type="SUPFAM" id="SSF51735">
    <property type="entry name" value="NAD(P)-binding Rossmann-fold domains"/>
    <property type="match status" value="1"/>
</dbReference>
<dbReference type="Gene3D" id="3.40.50.720">
    <property type="entry name" value="NAD(P)-binding Rossmann-like Domain"/>
    <property type="match status" value="1"/>
</dbReference>
<dbReference type="EMBL" id="VTOU01000003">
    <property type="protein sequence ID" value="TZG26141.1"/>
    <property type="molecule type" value="Genomic_DNA"/>
</dbReference>
<dbReference type="PANTHER" id="PTHR24321:SF14">
    <property type="entry name" value="SHORT-CHAIN TYPE DEHYDROGENASE_REDUCTASE BLR2146-RELATED"/>
    <property type="match status" value="1"/>
</dbReference>
<comment type="similarity">
    <text evidence="1">Belongs to the short-chain dehydrogenases/reductases (SDR) family.</text>
</comment>
<sequence>MRRSCGAPAGWRSGLGQARWRAWRSRWGCIRGGVSLPDRADLFRDLAPYPRITSRHRIWVKPEEDKTMRGLVGKRILVAGAGSGIGRELSIRLAEEGADVLVAGISKHKLPQTAELAIAAALAAGRTNHVATHAFDIAESVSIAELIQACSDKLGGLDGVVIPAAEVGLASMRADVALPDADPAIWDRVMHVNITGHMMLMQAALPLLKAAGGGSIVTISSMSAYLGRPSLPAYAASKAGLHGLIRHVARLAGADGIRCNGVAPGLVMEDGRELPDPDMTKIMLEGQSLKRIGRYTDIAGVIAFLLSDDAGWITGQVISANGGFAFRD</sequence>
<name>A0A5D9C809_9SPHN</name>
<accession>A0A5D9C809</accession>
<dbReference type="InterPro" id="IPR002347">
    <property type="entry name" value="SDR_fam"/>
</dbReference>
<keyword evidence="2" id="KW-0560">Oxidoreductase</keyword>
<dbReference type="PRINTS" id="PR00081">
    <property type="entry name" value="GDHRDH"/>
</dbReference>
<gene>
    <name evidence="3" type="ORF">FYJ91_14400</name>
</gene>
<evidence type="ECO:0000313" key="3">
    <source>
        <dbReference type="EMBL" id="TZG26141.1"/>
    </source>
</evidence>
<keyword evidence="4" id="KW-1185">Reference proteome</keyword>
<comment type="caution">
    <text evidence="3">The sequence shown here is derived from an EMBL/GenBank/DDBJ whole genome shotgun (WGS) entry which is preliminary data.</text>
</comment>
<dbReference type="FunFam" id="3.40.50.720:FF:000084">
    <property type="entry name" value="Short-chain dehydrogenase reductase"/>
    <property type="match status" value="1"/>
</dbReference>
<proteinExistence type="inferred from homology"/>
<dbReference type="GO" id="GO:0016491">
    <property type="term" value="F:oxidoreductase activity"/>
    <property type="evidence" value="ECO:0007669"/>
    <property type="project" value="UniProtKB-KW"/>
</dbReference>
<dbReference type="InterPro" id="IPR020904">
    <property type="entry name" value="Sc_DH/Rdtase_CS"/>
</dbReference>
<organism evidence="3 4">
    <name type="scientific">Sphingomonas montanisoli</name>
    <dbReference type="NCBI Taxonomy" id="2606412"/>
    <lineage>
        <taxon>Bacteria</taxon>
        <taxon>Pseudomonadati</taxon>
        <taxon>Pseudomonadota</taxon>
        <taxon>Alphaproteobacteria</taxon>
        <taxon>Sphingomonadales</taxon>
        <taxon>Sphingomonadaceae</taxon>
        <taxon>Sphingomonas</taxon>
    </lineage>
</organism>
<dbReference type="Pfam" id="PF13561">
    <property type="entry name" value="adh_short_C2"/>
    <property type="match status" value="1"/>
</dbReference>
<evidence type="ECO:0000256" key="1">
    <source>
        <dbReference type="ARBA" id="ARBA00006484"/>
    </source>
</evidence>
<dbReference type="CDD" id="cd05233">
    <property type="entry name" value="SDR_c"/>
    <property type="match status" value="1"/>
</dbReference>
<evidence type="ECO:0000256" key="2">
    <source>
        <dbReference type="ARBA" id="ARBA00023002"/>
    </source>
</evidence>
<dbReference type="InterPro" id="IPR036291">
    <property type="entry name" value="NAD(P)-bd_dom_sf"/>
</dbReference>
<dbReference type="PANTHER" id="PTHR24321">
    <property type="entry name" value="DEHYDROGENASES, SHORT CHAIN"/>
    <property type="match status" value="1"/>
</dbReference>
<evidence type="ECO:0000313" key="4">
    <source>
        <dbReference type="Proteomes" id="UP000322077"/>
    </source>
</evidence>